<keyword evidence="2" id="KW-1185">Reference proteome</keyword>
<accession>A0A8X6HH24</accession>
<protein>
    <submittedName>
        <fullName evidence="1">Uncharacterized protein</fullName>
    </submittedName>
</protein>
<reference evidence="1" key="1">
    <citation type="submission" date="2020-07" db="EMBL/GenBank/DDBJ databases">
        <title>Multicomponent nature underlies the extraordinary mechanical properties of spider dragline silk.</title>
        <authorList>
            <person name="Kono N."/>
            <person name="Nakamura H."/>
            <person name="Mori M."/>
            <person name="Yoshida Y."/>
            <person name="Ohtoshi R."/>
            <person name="Malay A.D."/>
            <person name="Moran D.A.P."/>
            <person name="Tomita M."/>
            <person name="Numata K."/>
            <person name="Arakawa K."/>
        </authorList>
    </citation>
    <scope>NUCLEOTIDE SEQUENCE</scope>
</reference>
<dbReference type="Proteomes" id="UP000887116">
    <property type="component" value="Unassembled WGS sequence"/>
</dbReference>
<evidence type="ECO:0000313" key="2">
    <source>
        <dbReference type="Proteomes" id="UP000887116"/>
    </source>
</evidence>
<dbReference type="AlphaFoldDB" id="A0A8X6HH24"/>
<dbReference type="EMBL" id="BMAO01021386">
    <property type="protein sequence ID" value="GFQ74102.1"/>
    <property type="molecule type" value="Genomic_DNA"/>
</dbReference>
<comment type="caution">
    <text evidence="1">The sequence shown here is derived from an EMBL/GenBank/DDBJ whole genome shotgun (WGS) entry which is preliminary data.</text>
</comment>
<organism evidence="1 2">
    <name type="scientific">Trichonephila clavata</name>
    <name type="common">Joro spider</name>
    <name type="synonym">Nephila clavata</name>
    <dbReference type="NCBI Taxonomy" id="2740835"/>
    <lineage>
        <taxon>Eukaryota</taxon>
        <taxon>Metazoa</taxon>
        <taxon>Ecdysozoa</taxon>
        <taxon>Arthropoda</taxon>
        <taxon>Chelicerata</taxon>
        <taxon>Arachnida</taxon>
        <taxon>Araneae</taxon>
        <taxon>Araneomorphae</taxon>
        <taxon>Entelegynae</taxon>
        <taxon>Araneoidea</taxon>
        <taxon>Nephilidae</taxon>
        <taxon>Trichonephila</taxon>
    </lineage>
</organism>
<sequence length="225" mass="25350">MEICVVKEKSSLCGAERDGVKSAQDRPLPWMAAGERLRGEIGTLNGKLPRSLIPRGWRILSEIKEATLRMSPSSAPAVEAQGEPDICPPPKRTLLWRSPGGNIINPYLGWTLKIHIILGPLSSTSRDPLANIFLEVLNLEHKLSAVDAAGKKKLSLEGSITRKETFVKREFEDREKSELKVKTFQFQNRIDELKYVFFGSEKDVPIEVAELEDLKNCEICLKIWR</sequence>
<proteinExistence type="predicted"/>
<evidence type="ECO:0000313" key="1">
    <source>
        <dbReference type="EMBL" id="GFQ74102.1"/>
    </source>
</evidence>
<gene>
    <name evidence="1" type="ORF">TNCT_133011</name>
</gene>
<name>A0A8X6HH24_TRICU</name>